<organism evidence="1 2">
    <name type="scientific">Chaenocephalus aceratus</name>
    <name type="common">Blackfin icefish</name>
    <name type="synonym">Chaenichthys aceratus</name>
    <dbReference type="NCBI Taxonomy" id="36190"/>
    <lineage>
        <taxon>Eukaryota</taxon>
        <taxon>Metazoa</taxon>
        <taxon>Chordata</taxon>
        <taxon>Craniata</taxon>
        <taxon>Vertebrata</taxon>
        <taxon>Euteleostomi</taxon>
        <taxon>Actinopterygii</taxon>
        <taxon>Neopterygii</taxon>
        <taxon>Teleostei</taxon>
        <taxon>Neoteleostei</taxon>
        <taxon>Acanthomorphata</taxon>
        <taxon>Eupercaria</taxon>
        <taxon>Perciformes</taxon>
        <taxon>Notothenioidei</taxon>
        <taxon>Channichthyidae</taxon>
        <taxon>Chaenocephalus</taxon>
    </lineage>
</organism>
<proteinExistence type="predicted"/>
<dbReference type="Proteomes" id="UP001057452">
    <property type="component" value="Chromosome 16"/>
</dbReference>
<reference evidence="1" key="1">
    <citation type="submission" date="2022-05" db="EMBL/GenBank/DDBJ databases">
        <title>Chromosome-level genome of Chaenocephalus aceratus.</title>
        <authorList>
            <person name="Park H."/>
        </authorList>
    </citation>
    <scope>NUCLEOTIDE SEQUENCE</scope>
    <source>
        <strain evidence="1">KU_202001</strain>
    </source>
</reference>
<accession>A0ACB9WF01</accession>
<protein>
    <submittedName>
        <fullName evidence="1">Uncharacterized protein</fullName>
    </submittedName>
</protein>
<name>A0ACB9WF01_CHAAC</name>
<sequence length="1053" mass="117721">MSNPVFVLSLSSKAPYVNNGGGNEALMEDAPGPWRDAVDGERQREADSRDPDVDVITAEVNRRGSANKHKFNTTGYQRRTKQKVVTDFTTVSKGTSAGAKPRATLSKVFNQGVSEKNPEEKGQLDGLKQALGAFAVPVDLKWRWKEESQGSTLEKNWTDIVHSHSTMSKMQRHQQEALWEFVHTELTYINKLIIITDVVIAALFNLQQHGFLPELLWQEVIYPMLQEVRRTGKPFDPLVLEAGCLQFPERFFSYQPLLLGGGEQPGVHTQADGEQPHTSTPSSSGWRLTPSVSGCVSGTCRPNPTRGSPRILCLLKAVLKNTQDPHVQHTQRHGEKPHLIIHPMRLSGVNTFLESINDYLKRKDEELALSISAQRVEGYEVEGINEDVDKHVQKFCQFDLTCPIRGVSPQAVRKLLLEDNLKIRGRRDNKLEVVALLFSDVLLMTKVQKKGECLKVVRPPLALDRTHCIALKDGCSFVLVEVGELRSAMNIYLFVASTSERCSSWVSTIEQAKETLRTLRQTESKRQRQNWKIQLQEATPGTEVKAEDSETEEQSVTKSKRESFVEELTQKLIIPRAVNGLLASKEADDDDEASYDPLRSFLHPHAKDNKNKLVNKGVASWQKTVKEHEWIEMGVKREQGQIHTKDQDRISESTMTTGQRTIWYSAPNLDHFNHIAATQPSRFNPNGPHVISYPDVDYPMDKESTSQPPNQPGISKREPEVLRLPGGGDISTRRDSDSQSVNQDSRRSSSSQSADVETPKQAWGFSKDLKSPGLRRRRPIAIAITHTPSTPTPGQKNSEFFSDSSATLKRNSHPSFSASHRVLKLGSLKPNEDMFWSMSDRVSPDPQTLSESELPDHNVHKRVKTQRSASIPNIIIIEGGHGLPSSLSSQIEDVPLRENPNGHPSPLEELLVRAKDRDGLKRTRHVQKTNSRAKYLPPPSSVSTTPSPSPAPSDGDRESEMEEEVELMRHQARAVSEGWKEELVDGDKGDKTNSVIFPDGVNVDWSGWCFDDDEVMDHLHPEGEGFLEGISRSLALVDIHGCLVQEDGGSQVV</sequence>
<comment type="caution">
    <text evidence="1">The sequence shown here is derived from an EMBL/GenBank/DDBJ whole genome shotgun (WGS) entry which is preliminary data.</text>
</comment>
<evidence type="ECO:0000313" key="2">
    <source>
        <dbReference type="Proteomes" id="UP001057452"/>
    </source>
</evidence>
<dbReference type="EMBL" id="CM043800">
    <property type="protein sequence ID" value="KAI4811425.1"/>
    <property type="molecule type" value="Genomic_DNA"/>
</dbReference>
<gene>
    <name evidence="1" type="ORF">KUCAC02_014334</name>
</gene>
<evidence type="ECO:0000313" key="1">
    <source>
        <dbReference type="EMBL" id="KAI4811425.1"/>
    </source>
</evidence>
<keyword evidence="2" id="KW-1185">Reference proteome</keyword>